<keyword evidence="2 4" id="KW-0479">Metal-binding</keyword>
<dbReference type="PIRSF" id="PIRSF002033">
    <property type="entry name" value="Hemerythrin"/>
    <property type="match status" value="1"/>
</dbReference>
<accession>A0A1S6QCQ8</accession>
<evidence type="ECO:0000259" key="5">
    <source>
        <dbReference type="Pfam" id="PF01814"/>
    </source>
</evidence>
<dbReference type="CDD" id="cd12107">
    <property type="entry name" value="Hemerythrin"/>
    <property type="match status" value="1"/>
</dbReference>
<dbReference type="InterPro" id="IPR012827">
    <property type="entry name" value="Hemerythrin_metal-bd"/>
</dbReference>
<reference evidence="6" key="1">
    <citation type="submission" date="2016-10" db="EMBL/GenBank/DDBJ databases">
        <title>Discovery and evolution of novel hemerythrin genes in annelid worms.</title>
        <authorList>
            <person name="Costa-Paiva E.M."/>
            <person name="Whelan N.V."/>
            <person name="Waits D.S."/>
            <person name="Santos S."/>
            <person name="Schrago C.G."/>
            <person name="Halanych K.M."/>
        </authorList>
    </citation>
    <scope>NUCLEOTIDE SEQUENCE</scope>
</reference>
<evidence type="ECO:0000313" key="6">
    <source>
        <dbReference type="EMBL" id="AQV13712.1"/>
    </source>
</evidence>
<dbReference type="NCBIfam" id="TIGR00058">
    <property type="entry name" value="Hemerythrin"/>
    <property type="match status" value="1"/>
</dbReference>
<feature type="binding site" evidence="4">
    <location>
        <position position="108"/>
    </location>
    <ligand>
        <name>Fe cation</name>
        <dbReference type="ChEBI" id="CHEBI:24875"/>
        <label>2</label>
    </ligand>
</feature>
<dbReference type="NCBIfam" id="TIGR02481">
    <property type="entry name" value="hemeryth_dom"/>
    <property type="match status" value="1"/>
</dbReference>
<feature type="binding site" evidence="4">
    <location>
        <position position="79"/>
    </location>
    <ligand>
        <name>Fe cation</name>
        <dbReference type="ChEBI" id="CHEBI:24875"/>
        <label>2</label>
    </ligand>
</feature>
<feature type="binding site" evidence="4">
    <location>
        <position position="60"/>
    </location>
    <ligand>
        <name>Fe cation</name>
        <dbReference type="ChEBI" id="CHEBI:24875"/>
        <label>1</label>
    </ligand>
</feature>
<protein>
    <submittedName>
        <fullName evidence="6">Hemerythrin</fullName>
    </submittedName>
</protein>
<comment type="similarity">
    <text evidence="1">Belongs to the hemerythrin family.</text>
</comment>
<evidence type="ECO:0000256" key="3">
    <source>
        <dbReference type="ARBA" id="ARBA00023004"/>
    </source>
</evidence>
<dbReference type="PROSITE" id="PS00550">
    <property type="entry name" value="HEMERYTHRINS"/>
    <property type="match status" value="1"/>
</dbReference>
<evidence type="ECO:0000256" key="4">
    <source>
        <dbReference type="PIRSR" id="PIRSR002033-1"/>
    </source>
</evidence>
<feature type="binding site" evidence="4">
    <location>
        <position position="75"/>
    </location>
    <ligand>
        <name>Fe cation</name>
        <dbReference type="ChEBI" id="CHEBI:24875"/>
        <label>2</label>
    </ligand>
</feature>
<feature type="domain" description="Hemerythrin-like" evidence="5">
    <location>
        <begin position="18"/>
        <end position="119"/>
    </location>
</feature>
<dbReference type="AlphaFoldDB" id="A0A1S6QCQ8"/>
<organism evidence="6">
    <name type="scientific">Oenone fulgida</name>
    <dbReference type="NCBI Taxonomy" id="318792"/>
    <lineage>
        <taxon>Eukaryota</taxon>
        <taxon>Metazoa</taxon>
        <taxon>Spiralia</taxon>
        <taxon>Lophotrochozoa</taxon>
        <taxon>Annelida</taxon>
        <taxon>Polychaeta</taxon>
        <taxon>Errantia</taxon>
        <taxon>Eunicida</taxon>
        <taxon>Oenonidae</taxon>
        <taxon>Oenone</taxon>
    </lineage>
</organism>
<dbReference type="PRINTS" id="PR00186">
    <property type="entry name" value="HEMERYTHRIN"/>
</dbReference>
<feature type="binding site" evidence="4">
    <location>
        <position position="113"/>
    </location>
    <ligand>
        <name>Fe cation</name>
        <dbReference type="ChEBI" id="CHEBI:24875"/>
        <label>1</label>
    </ligand>
</feature>
<name>A0A1S6QCQ8_9ANNE</name>
<feature type="binding site" evidence="4">
    <location>
        <position position="60"/>
    </location>
    <ligand>
        <name>Fe cation</name>
        <dbReference type="ChEBI" id="CHEBI:24875"/>
        <label>2</label>
    </ligand>
</feature>
<dbReference type="PANTHER" id="PTHR37164">
    <property type="entry name" value="BACTERIOHEMERYTHRIN"/>
    <property type="match status" value="1"/>
</dbReference>
<dbReference type="EMBL" id="KY007414">
    <property type="protein sequence ID" value="AQV13712.1"/>
    <property type="molecule type" value="mRNA"/>
</dbReference>
<evidence type="ECO:0000256" key="2">
    <source>
        <dbReference type="ARBA" id="ARBA00022723"/>
    </source>
</evidence>
<dbReference type="SUPFAM" id="SSF47188">
    <property type="entry name" value="Hemerythrin-like"/>
    <property type="match status" value="1"/>
</dbReference>
<dbReference type="InterPro" id="IPR012312">
    <property type="entry name" value="Hemerythrin-like"/>
</dbReference>
<dbReference type="Gene3D" id="1.20.120.50">
    <property type="entry name" value="Hemerythrin-like"/>
    <property type="match status" value="1"/>
</dbReference>
<dbReference type="InterPro" id="IPR002063">
    <property type="entry name" value="Haemerythrin"/>
</dbReference>
<evidence type="ECO:0000256" key="1">
    <source>
        <dbReference type="ARBA" id="ARBA00010587"/>
    </source>
</evidence>
<feature type="binding site" evidence="4">
    <location>
        <position position="26"/>
    </location>
    <ligand>
        <name>Fe cation</name>
        <dbReference type="ChEBI" id="CHEBI:24875"/>
        <label>1</label>
    </ligand>
</feature>
<dbReference type="PANTHER" id="PTHR37164:SF1">
    <property type="entry name" value="BACTERIOHEMERYTHRIN"/>
    <property type="match status" value="1"/>
</dbReference>
<dbReference type="InterPro" id="IPR016131">
    <property type="entry name" value="Haemerythrin_Fe_BS"/>
</dbReference>
<dbReference type="Pfam" id="PF01814">
    <property type="entry name" value="Hemerythrin"/>
    <property type="match status" value="1"/>
</dbReference>
<feature type="binding site" evidence="4">
    <location>
        <position position="113"/>
    </location>
    <ligand>
        <name>Fe cation</name>
        <dbReference type="ChEBI" id="CHEBI:24875"/>
        <label>2</label>
    </ligand>
</feature>
<dbReference type="GO" id="GO:0005506">
    <property type="term" value="F:iron ion binding"/>
    <property type="evidence" value="ECO:0007669"/>
    <property type="project" value="InterPro"/>
</dbReference>
<dbReference type="InterPro" id="IPR050669">
    <property type="entry name" value="Hemerythrin"/>
</dbReference>
<sequence length="121" mass="13634">MGFDIPEPYVWDESFKVFYELLDEEHKGLFKGIFDVAKAPGDAGALKHLLDVTCKHFSDEEGMMTAASYPDIGPHKQMHADFVAKLKGLSTPVSNDTIHYAKDWLVNHIKTTDFKYKGKLG</sequence>
<keyword evidence="3 4" id="KW-0408">Iron</keyword>
<feature type="binding site" evidence="4">
    <location>
        <position position="56"/>
    </location>
    <ligand>
        <name>Fe cation</name>
        <dbReference type="ChEBI" id="CHEBI:24875"/>
        <label>1</label>
    </ligand>
</feature>
<dbReference type="InterPro" id="IPR035938">
    <property type="entry name" value="Hemerythrin-like_sf"/>
</dbReference>
<proteinExistence type="evidence at transcript level"/>